<keyword evidence="1" id="KW-0472">Membrane</keyword>
<dbReference type="SMART" id="SM00567">
    <property type="entry name" value="EZ_HEAT"/>
    <property type="match status" value="2"/>
</dbReference>
<dbReference type="SUPFAM" id="SSF48371">
    <property type="entry name" value="ARM repeat"/>
    <property type="match status" value="2"/>
</dbReference>
<dbReference type="RefSeq" id="WP_377331217.1">
    <property type="nucleotide sequence ID" value="NZ_JBHSGB010000001.1"/>
</dbReference>
<dbReference type="Proteomes" id="UP001595962">
    <property type="component" value="Unassembled WGS sequence"/>
</dbReference>
<evidence type="ECO:0000313" key="2">
    <source>
        <dbReference type="EMBL" id="MFC4653720.1"/>
    </source>
</evidence>
<name>A0ABV9JJB3_9GAMM</name>
<feature type="transmembrane region" description="Helical" evidence="1">
    <location>
        <begin position="12"/>
        <end position="33"/>
    </location>
</feature>
<dbReference type="InterPro" id="IPR004155">
    <property type="entry name" value="PBS_lyase_HEAT"/>
</dbReference>
<comment type="caution">
    <text evidence="2">The sequence shown here is derived from an EMBL/GenBank/DDBJ whole genome shotgun (WGS) entry which is preliminary data.</text>
</comment>
<keyword evidence="1" id="KW-1133">Transmembrane helix</keyword>
<dbReference type="InterPro" id="IPR016024">
    <property type="entry name" value="ARM-type_fold"/>
</dbReference>
<sequence>MSATVSDPLLQLVWYSTAALLVLTLLLLVLALVMHKERDKRNLHRKEATEQWTPLLFSWIYDTEQTAEPLPSLDAAGFGVVVQLWLQLEQTVRGSASERLADLAQRLGFVPVMHQWLDSFDNEKKLTAIMTLGLVQDKKAFAKLMPYVIDSRTLFSLVAARSLLSIDPWLGLPVVLSQLHRDDWSVSRLAGLLVRLPSELVVRALTESAERATVKELGRLIKLMSLLSPLDCQPLVLLALEKYPDQMELMTTACSSTISPDLLPALRLLHNSPHWQVRVQLAKALGRLGSKDDVPLLLILLQDKSWWVRYRAAQSLLQLPDVSVEEQQHWLQLDDPFARDILHQVLDETERMKRTAWTG</sequence>
<organism evidence="2 3">
    <name type="scientific">Rheinheimera marina</name>
    <dbReference type="NCBI Taxonomy" id="1774958"/>
    <lineage>
        <taxon>Bacteria</taxon>
        <taxon>Pseudomonadati</taxon>
        <taxon>Pseudomonadota</taxon>
        <taxon>Gammaproteobacteria</taxon>
        <taxon>Chromatiales</taxon>
        <taxon>Chromatiaceae</taxon>
        <taxon>Rheinheimera</taxon>
    </lineage>
</organism>
<accession>A0ABV9JJB3</accession>
<proteinExistence type="predicted"/>
<keyword evidence="3" id="KW-1185">Reference proteome</keyword>
<dbReference type="Gene3D" id="1.25.10.10">
    <property type="entry name" value="Leucine-rich Repeat Variant"/>
    <property type="match status" value="1"/>
</dbReference>
<dbReference type="EMBL" id="JBHSGB010000001">
    <property type="protein sequence ID" value="MFC4653720.1"/>
    <property type="molecule type" value="Genomic_DNA"/>
</dbReference>
<protein>
    <submittedName>
        <fullName evidence="2">HEAT repeat domain-containing protein</fullName>
    </submittedName>
</protein>
<keyword evidence="1" id="KW-0812">Transmembrane</keyword>
<dbReference type="Pfam" id="PF13646">
    <property type="entry name" value="HEAT_2"/>
    <property type="match status" value="1"/>
</dbReference>
<gene>
    <name evidence="2" type="ORF">ACFO3I_01650</name>
</gene>
<evidence type="ECO:0000256" key="1">
    <source>
        <dbReference type="SAM" id="Phobius"/>
    </source>
</evidence>
<reference evidence="3" key="1">
    <citation type="journal article" date="2019" name="Int. J. Syst. Evol. Microbiol.">
        <title>The Global Catalogue of Microorganisms (GCM) 10K type strain sequencing project: providing services to taxonomists for standard genome sequencing and annotation.</title>
        <authorList>
            <consortium name="The Broad Institute Genomics Platform"/>
            <consortium name="The Broad Institute Genome Sequencing Center for Infectious Disease"/>
            <person name="Wu L."/>
            <person name="Ma J."/>
        </authorList>
    </citation>
    <scope>NUCLEOTIDE SEQUENCE [LARGE SCALE GENOMIC DNA]</scope>
    <source>
        <strain evidence="3">DT28</strain>
    </source>
</reference>
<dbReference type="InterPro" id="IPR011989">
    <property type="entry name" value="ARM-like"/>
</dbReference>
<evidence type="ECO:0000313" key="3">
    <source>
        <dbReference type="Proteomes" id="UP001595962"/>
    </source>
</evidence>